<dbReference type="GO" id="GO:0008983">
    <property type="term" value="F:protein-glutamate O-methyltransferase activity"/>
    <property type="evidence" value="ECO:0007669"/>
    <property type="project" value="UniProtKB-EC"/>
</dbReference>
<dbReference type="InterPro" id="IPR036804">
    <property type="entry name" value="CheR_N_sf"/>
</dbReference>
<evidence type="ECO:0000256" key="3">
    <source>
        <dbReference type="ARBA" id="ARBA00022679"/>
    </source>
</evidence>
<feature type="domain" description="CheR-type methyltransferase" evidence="7">
    <location>
        <begin position="1"/>
        <end position="279"/>
    </location>
</feature>
<keyword evidence="4 5" id="KW-0949">S-adenosyl-L-methionine</keyword>
<dbReference type="PANTHER" id="PTHR24422:SF19">
    <property type="entry name" value="CHEMOTAXIS PROTEIN METHYLTRANSFERASE"/>
    <property type="match status" value="1"/>
</dbReference>
<evidence type="ECO:0000256" key="4">
    <source>
        <dbReference type="ARBA" id="ARBA00022691"/>
    </source>
</evidence>
<sequence>MRTQRSELSEADFQAVSKLAYDEAGLVLPASKKAFVYSRLQKRLRHLKLGTFEDYCALLRQNDPDGEAERINLISALTTNVTQFFREAHHFELFGKEVLPGMVEAARKGDPVRIWSAGCSAGQEPFTIAAYCLKHAPQLATADFRVLASDIDPNVLHHGLAGVYPEDSLPDDRSDYFSDLIEATENPKDFRFKENVKKLIAFRKLNLLRDWPFSGRFDAIFCRNVAIYFDLPTQQGLFEKFGKQLKPKGWLFVGHSERVNLDTNKAFRSAGLTSYQRTE</sequence>
<evidence type="ECO:0000256" key="6">
    <source>
        <dbReference type="PIRSR" id="PIRSR000410-1"/>
    </source>
</evidence>
<dbReference type="InterPro" id="IPR029063">
    <property type="entry name" value="SAM-dependent_MTases_sf"/>
</dbReference>
<gene>
    <name evidence="8" type="primary">cheR_1</name>
    <name evidence="8" type="ORF">THS5294_00761</name>
</gene>
<evidence type="ECO:0000313" key="9">
    <source>
        <dbReference type="Proteomes" id="UP000051298"/>
    </source>
</evidence>
<dbReference type="SMART" id="SM00138">
    <property type="entry name" value="MeTrc"/>
    <property type="match status" value="1"/>
</dbReference>
<dbReference type="Proteomes" id="UP000051298">
    <property type="component" value="Unassembled WGS sequence"/>
</dbReference>
<feature type="binding site" evidence="6">
    <location>
        <position position="86"/>
    </location>
    <ligand>
        <name>S-adenosyl-L-methionine</name>
        <dbReference type="ChEBI" id="CHEBI:59789"/>
    </ligand>
</feature>
<reference evidence="8 9" key="1">
    <citation type="submission" date="2015-09" db="EMBL/GenBank/DDBJ databases">
        <authorList>
            <consortium name="Swine Surveillance"/>
        </authorList>
    </citation>
    <scope>NUCLEOTIDE SEQUENCE [LARGE SCALE GENOMIC DNA]</scope>
    <source>
        <strain evidence="8 9">CECT 5294</strain>
    </source>
</reference>
<comment type="catalytic activity">
    <reaction evidence="1 5">
        <text>L-glutamyl-[protein] + S-adenosyl-L-methionine = [protein]-L-glutamate 5-O-methyl ester + S-adenosyl-L-homocysteine</text>
        <dbReference type="Rhea" id="RHEA:24452"/>
        <dbReference type="Rhea" id="RHEA-COMP:10208"/>
        <dbReference type="Rhea" id="RHEA-COMP:10311"/>
        <dbReference type="ChEBI" id="CHEBI:29973"/>
        <dbReference type="ChEBI" id="CHEBI:57856"/>
        <dbReference type="ChEBI" id="CHEBI:59789"/>
        <dbReference type="ChEBI" id="CHEBI:82795"/>
        <dbReference type="EC" id="2.1.1.80"/>
    </reaction>
</comment>
<feature type="binding site" evidence="6">
    <location>
        <position position="82"/>
    </location>
    <ligand>
        <name>S-adenosyl-L-methionine</name>
        <dbReference type="ChEBI" id="CHEBI:59789"/>
    </ligand>
</feature>
<protein>
    <recommendedName>
        <fullName evidence="5">Chemotaxis protein methyltransferase</fullName>
        <ecNumber evidence="5">2.1.1.80</ecNumber>
    </recommendedName>
</protein>
<dbReference type="RefSeq" id="WP_058122676.1">
    <property type="nucleotide sequence ID" value="NZ_CYRX01000010.1"/>
</dbReference>
<dbReference type="STRING" id="266809.PM03_04140"/>
<keyword evidence="2 5" id="KW-0489">Methyltransferase</keyword>
<dbReference type="PIRSF" id="PIRSF000410">
    <property type="entry name" value="CheR"/>
    <property type="match status" value="1"/>
</dbReference>
<dbReference type="InterPro" id="IPR026024">
    <property type="entry name" value="Chemotaxis_MeTrfase_CheR"/>
</dbReference>
<dbReference type="EC" id="2.1.1.80" evidence="5"/>
<keyword evidence="3 5" id="KW-0808">Transferase</keyword>
<feature type="binding site" evidence="6">
    <location>
        <position position="150"/>
    </location>
    <ligand>
        <name>S-adenosyl-L-methionine</name>
        <dbReference type="ChEBI" id="CHEBI:59789"/>
    </ligand>
</feature>
<evidence type="ECO:0000256" key="1">
    <source>
        <dbReference type="ARBA" id="ARBA00001541"/>
    </source>
</evidence>
<name>A0A0P1EX35_9RHOB</name>
<dbReference type="CDD" id="cd02440">
    <property type="entry name" value="AdoMet_MTases"/>
    <property type="match status" value="1"/>
</dbReference>
<dbReference type="SUPFAM" id="SSF53335">
    <property type="entry name" value="S-adenosyl-L-methionine-dependent methyltransferases"/>
    <property type="match status" value="1"/>
</dbReference>
<dbReference type="Gene3D" id="1.10.155.10">
    <property type="entry name" value="Chemotaxis receptor methyltransferase CheR, N-terminal domain"/>
    <property type="match status" value="1"/>
</dbReference>
<dbReference type="InterPro" id="IPR050903">
    <property type="entry name" value="Bact_Chemotaxis_MeTrfase"/>
</dbReference>
<dbReference type="Gene3D" id="3.40.50.150">
    <property type="entry name" value="Vaccinia Virus protein VP39"/>
    <property type="match status" value="1"/>
</dbReference>
<evidence type="ECO:0000256" key="5">
    <source>
        <dbReference type="PIRNR" id="PIRNR000410"/>
    </source>
</evidence>
<dbReference type="Pfam" id="PF03705">
    <property type="entry name" value="CheR_N"/>
    <property type="match status" value="1"/>
</dbReference>
<dbReference type="PRINTS" id="PR00996">
    <property type="entry name" value="CHERMTFRASE"/>
</dbReference>
<dbReference type="EMBL" id="CYRX01000010">
    <property type="protein sequence ID" value="CUH59475.1"/>
    <property type="molecule type" value="Genomic_DNA"/>
</dbReference>
<comment type="function">
    <text evidence="5">Methylation of the membrane-bound methyl-accepting chemotaxis proteins (MCP) to form gamma-glutamyl methyl ester residues in MCP.</text>
</comment>
<dbReference type="AlphaFoldDB" id="A0A0P1EX35"/>
<dbReference type="PROSITE" id="PS50123">
    <property type="entry name" value="CHER"/>
    <property type="match status" value="1"/>
</dbReference>
<dbReference type="InterPro" id="IPR022642">
    <property type="entry name" value="CheR_C"/>
</dbReference>
<feature type="binding site" evidence="6">
    <location>
        <position position="124"/>
    </location>
    <ligand>
        <name>S-adenosyl-L-methionine</name>
        <dbReference type="ChEBI" id="CHEBI:59789"/>
    </ligand>
</feature>
<evidence type="ECO:0000259" key="7">
    <source>
        <dbReference type="PROSITE" id="PS50123"/>
    </source>
</evidence>
<proteinExistence type="predicted"/>
<evidence type="ECO:0000313" key="8">
    <source>
        <dbReference type="EMBL" id="CUH59475.1"/>
    </source>
</evidence>
<dbReference type="InterPro" id="IPR000780">
    <property type="entry name" value="CheR_MeTrfase"/>
</dbReference>
<dbReference type="InterPro" id="IPR022641">
    <property type="entry name" value="CheR_N"/>
</dbReference>
<evidence type="ECO:0000256" key="2">
    <source>
        <dbReference type="ARBA" id="ARBA00022603"/>
    </source>
</evidence>
<feature type="binding site" evidence="6">
    <location>
        <position position="80"/>
    </location>
    <ligand>
        <name>S-adenosyl-L-methionine</name>
        <dbReference type="ChEBI" id="CHEBI:59789"/>
    </ligand>
</feature>
<dbReference type="Pfam" id="PF01739">
    <property type="entry name" value="CheR"/>
    <property type="match status" value="1"/>
</dbReference>
<accession>A0A0P1EX35</accession>
<feature type="binding site" evidence="6">
    <location>
        <begin position="223"/>
        <end position="224"/>
    </location>
    <ligand>
        <name>S-adenosyl-L-methionine</name>
        <dbReference type="ChEBI" id="CHEBI:59789"/>
    </ligand>
</feature>
<dbReference type="GO" id="GO:0032259">
    <property type="term" value="P:methylation"/>
    <property type="evidence" value="ECO:0007669"/>
    <property type="project" value="UniProtKB-KW"/>
</dbReference>
<organism evidence="8 9">
    <name type="scientific">Thalassobacter stenotrophicus</name>
    <dbReference type="NCBI Taxonomy" id="266809"/>
    <lineage>
        <taxon>Bacteria</taxon>
        <taxon>Pseudomonadati</taxon>
        <taxon>Pseudomonadota</taxon>
        <taxon>Alphaproteobacteria</taxon>
        <taxon>Rhodobacterales</taxon>
        <taxon>Roseobacteraceae</taxon>
        <taxon>Thalassobacter</taxon>
    </lineage>
</organism>
<feature type="binding site" evidence="6">
    <location>
        <begin position="206"/>
        <end position="207"/>
    </location>
    <ligand>
        <name>S-adenosyl-L-methionine</name>
        <dbReference type="ChEBI" id="CHEBI:59789"/>
    </ligand>
</feature>
<dbReference type="eggNOG" id="COG1352">
    <property type="taxonomic scope" value="Bacteria"/>
</dbReference>
<dbReference type="PANTHER" id="PTHR24422">
    <property type="entry name" value="CHEMOTAXIS PROTEIN METHYLTRANSFERASE"/>
    <property type="match status" value="1"/>
</dbReference>
<dbReference type="SUPFAM" id="SSF47757">
    <property type="entry name" value="Chemotaxis receptor methyltransferase CheR, N-terminal domain"/>
    <property type="match status" value="1"/>
</dbReference>